<gene>
    <name evidence="7" type="ORF">MDA_GLEAN10000452</name>
</gene>
<dbReference type="GO" id="GO:0005886">
    <property type="term" value="C:plasma membrane"/>
    <property type="evidence" value="ECO:0007669"/>
    <property type="project" value="TreeGrafter"/>
</dbReference>
<feature type="signal peptide" evidence="5">
    <location>
        <begin position="1"/>
        <end position="34"/>
    </location>
</feature>
<dbReference type="Proteomes" id="UP000010556">
    <property type="component" value="Unassembled WGS sequence"/>
</dbReference>
<feature type="chain" id="PRO_5003971024" evidence="5">
    <location>
        <begin position="35"/>
        <end position="141"/>
    </location>
</feature>
<dbReference type="InterPro" id="IPR050831">
    <property type="entry name" value="CEA_cell_adhesion"/>
</dbReference>
<dbReference type="InterPro" id="IPR013783">
    <property type="entry name" value="Ig-like_fold"/>
</dbReference>
<dbReference type="GO" id="GO:0009986">
    <property type="term" value="C:cell surface"/>
    <property type="evidence" value="ECO:0007669"/>
    <property type="project" value="TreeGrafter"/>
</dbReference>
<name>L5MAP1_MYODS</name>
<keyword evidence="3" id="KW-0393">Immunoglobulin domain</keyword>
<evidence type="ECO:0000256" key="2">
    <source>
        <dbReference type="ARBA" id="ARBA00023180"/>
    </source>
</evidence>
<dbReference type="EMBL" id="KB102398">
    <property type="protein sequence ID" value="ELK35387.1"/>
    <property type="molecule type" value="Genomic_DNA"/>
</dbReference>
<sequence length="141" mass="15896">MEFPVASAHRGHVPWLELLLAVFLLTLCIPPTTARFAIVSTRAVEGQDVILRLCKTPPDVTGFIWYRGVEMKYQNLIGSLAWHFSVYLTGPEYSGREKINLDGSLTIRNVTMKDLGRYMVVAVLPNSEREIGFGRLKVYPV</sequence>
<feature type="domain" description="Immunoglobulin V-set" evidence="6">
    <location>
        <begin position="41"/>
        <end position="138"/>
    </location>
</feature>
<reference evidence="8" key="1">
    <citation type="journal article" date="2013" name="Science">
        <title>Comparative analysis of bat genomes provides insight into the evolution of flight and immunity.</title>
        <authorList>
            <person name="Zhang G."/>
            <person name="Cowled C."/>
            <person name="Shi Z."/>
            <person name="Huang Z."/>
            <person name="Bishop-Lilly K.A."/>
            <person name="Fang X."/>
            <person name="Wynne J.W."/>
            <person name="Xiong Z."/>
            <person name="Baker M.L."/>
            <person name="Zhao W."/>
            <person name="Tachedjian M."/>
            <person name="Zhu Y."/>
            <person name="Zhou P."/>
            <person name="Jiang X."/>
            <person name="Ng J."/>
            <person name="Yang L."/>
            <person name="Wu L."/>
            <person name="Xiao J."/>
            <person name="Feng Y."/>
            <person name="Chen Y."/>
            <person name="Sun X."/>
            <person name="Zhang Y."/>
            <person name="Marsh G.A."/>
            <person name="Crameri G."/>
            <person name="Broder C.C."/>
            <person name="Frey K.G."/>
            <person name="Wang L.F."/>
            <person name="Wang J."/>
        </authorList>
    </citation>
    <scope>NUCLEOTIDE SEQUENCE [LARGE SCALE GENOMIC DNA]</scope>
</reference>
<dbReference type="InterPro" id="IPR013106">
    <property type="entry name" value="Ig_V-set"/>
</dbReference>
<comment type="similarity">
    <text evidence="4">Belongs to the immunoglobulin superfamily. CEA family.</text>
</comment>
<keyword evidence="1 5" id="KW-0732">Signal</keyword>
<evidence type="ECO:0000256" key="4">
    <source>
        <dbReference type="ARBA" id="ARBA00038222"/>
    </source>
</evidence>
<evidence type="ECO:0000256" key="1">
    <source>
        <dbReference type="ARBA" id="ARBA00022729"/>
    </source>
</evidence>
<evidence type="ECO:0000256" key="5">
    <source>
        <dbReference type="SAM" id="SignalP"/>
    </source>
</evidence>
<dbReference type="Pfam" id="PF07686">
    <property type="entry name" value="V-set"/>
    <property type="match status" value="1"/>
</dbReference>
<evidence type="ECO:0000259" key="6">
    <source>
        <dbReference type="Pfam" id="PF07686"/>
    </source>
</evidence>
<organism evidence="7 8">
    <name type="scientific">Myotis davidii</name>
    <name type="common">David's myotis</name>
    <dbReference type="NCBI Taxonomy" id="225400"/>
    <lineage>
        <taxon>Eukaryota</taxon>
        <taxon>Metazoa</taxon>
        <taxon>Chordata</taxon>
        <taxon>Craniata</taxon>
        <taxon>Vertebrata</taxon>
        <taxon>Euteleostomi</taxon>
        <taxon>Mammalia</taxon>
        <taxon>Eutheria</taxon>
        <taxon>Laurasiatheria</taxon>
        <taxon>Chiroptera</taxon>
        <taxon>Yangochiroptera</taxon>
        <taxon>Vespertilionidae</taxon>
        <taxon>Myotis</taxon>
    </lineage>
</organism>
<accession>L5MAP1</accession>
<evidence type="ECO:0000313" key="8">
    <source>
        <dbReference type="Proteomes" id="UP000010556"/>
    </source>
</evidence>
<dbReference type="Gene3D" id="2.60.40.10">
    <property type="entry name" value="Immunoglobulins"/>
    <property type="match status" value="1"/>
</dbReference>
<keyword evidence="8" id="KW-1185">Reference proteome</keyword>
<dbReference type="PANTHER" id="PTHR44427:SF1">
    <property type="entry name" value="CARCINOEMBRYONIC ANTIGEN-RELATED CELL ADHESION MOLECULE 1"/>
    <property type="match status" value="1"/>
</dbReference>
<proteinExistence type="inferred from homology"/>
<evidence type="ECO:0000256" key="3">
    <source>
        <dbReference type="ARBA" id="ARBA00023319"/>
    </source>
</evidence>
<dbReference type="GO" id="GO:0007165">
    <property type="term" value="P:signal transduction"/>
    <property type="evidence" value="ECO:0007669"/>
    <property type="project" value="TreeGrafter"/>
</dbReference>
<dbReference type="InterPro" id="IPR036179">
    <property type="entry name" value="Ig-like_dom_sf"/>
</dbReference>
<keyword evidence="2" id="KW-0325">Glycoprotein</keyword>
<dbReference type="GO" id="GO:1990782">
    <property type="term" value="F:protein tyrosine kinase binding"/>
    <property type="evidence" value="ECO:0007669"/>
    <property type="project" value="TreeGrafter"/>
</dbReference>
<protein>
    <submittedName>
        <fullName evidence="7">Carcinoembryonic antigen-related cell adhesion molecule 6</fullName>
    </submittedName>
</protein>
<dbReference type="PANTHER" id="PTHR44427">
    <property type="entry name" value="CARCINOEMBRYONIC ANTIGEN-RELATED CELL ADHESION MOLECULE 19"/>
    <property type="match status" value="1"/>
</dbReference>
<dbReference type="SUPFAM" id="SSF48726">
    <property type="entry name" value="Immunoglobulin"/>
    <property type="match status" value="1"/>
</dbReference>
<dbReference type="GO" id="GO:0002682">
    <property type="term" value="P:regulation of immune system process"/>
    <property type="evidence" value="ECO:0007669"/>
    <property type="project" value="TreeGrafter"/>
</dbReference>
<evidence type="ECO:0000313" key="7">
    <source>
        <dbReference type="EMBL" id="ELK35387.1"/>
    </source>
</evidence>
<dbReference type="AlphaFoldDB" id="L5MAP1"/>